<keyword evidence="2" id="KW-1185">Reference proteome</keyword>
<proteinExistence type="predicted"/>
<reference evidence="1 2" key="1">
    <citation type="journal article" date="2018" name="Front. Plant Sci.">
        <title>Red Clover (Trifolium pratense) and Zigzag Clover (T. medium) - A Picture of Genomic Similarities and Differences.</title>
        <authorList>
            <person name="Dluhosova J."/>
            <person name="Istvanek J."/>
            <person name="Nedelnik J."/>
            <person name="Repkova J."/>
        </authorList>
    </citation>
    <scope>NUCLEOTIDE SEQUENCE [LARGE SCALE GENOMIC DNA]</scope>
    <source>
        <strain evidence="2">cv. 10/8</strain>
        <tissue evidence="1">Leaf</tissue>
    </source>
</reference>
<evidence type="ECO:0000313" key="1">
    <source>
        <dbReference type="EMBL" id="MCI92268.1"/>
    </source>
</evidence>
<feature type="non-terminal residue" evidence="1">
    <location>
        <position position="1"/>
    </location>
</feature>
<protein>
    <submittedName>
        <fullName evidence="1">Uncharacterized protein</fullName>
    </submittedName>
</protein>
<organism evidence="1 2">
    <name type="scientific">Trifolium medium</name>
    <dbReference type="NCBI Taxonomy" id="97028"/>
    <lineage>
        <taxon>Eukaryota</taxon>
        <taxon>Viridiplantae</taxon>
        <taxon>Streptophyta</taxon>
        <taxon>Embryophyta</taxon>
        <taxon>Tracheophyta</taxon>
        <taxon>Spermatophyta</taxon>
        <taxon>Magnoliopsida</taxon>
        <taxon>eudicotyledons</taxon>
        <taxon>Gunneridae</taxon>
        <taxon>Pentapetalae</taxon>
        <taxon>rosids</taxon>
        <taxon>fabids</taxon>
        <taxon>Fabales</taxon>
        <taxon>Fabaceae</taxon>
        <taxon>Papilionoideae</taxon>
        <taxon>50 kb inversion clade</taxon>
        <taxon>NPAAA clade</taxon>
        <taxon>Hologalegina</taxon>
        <taxon>IRL clade</taxon>
        <taxon>Trifolieae</taxon>
        <taxon>Trifolium</taxon>
    </lineage>
</organism>
<dbReference type="Proteomes" id="UP000265520">
    <property type="component" value="Unassembled WGS sequence"/>
</dbReference>
<accession>A0A392VV36</accession>
<sequence length="13" mass="1413">KRTAIHATDTVLS</sequence>
<name>A0A392VV36_9FABA</name>
<comment type="caution">
    <text evidence="1">The sequence shown here is derived from an EMBL/GenBank/DDBJ whole genome shotgun (WGS) entry which is preliminary data.</text>
</comment>
<evidence type="ECO:0000313" key="2">
    <source>
        <dbReference type="Proteomes" id="UP000265520"/>
    </source>
</evidence>
<dbReference type="EMBL" id="LXQA011295506">
    <property type="protein sequence ID" value="MCI92268.1"/>
    <property type="molecule type" value="Genomic_DNA"/>
</dbReference>